<sequence length="125" mass="14060">MQKKTILALAGLAVCGLFLTAAPPPLRADDDRGRDHDRARAAVLRGEVLPLRDILERAETEFPGRLLEAELEDDHGRLTYEVKLLTEDGRVLELVYDARDGTLLGVEGRDLERRRGHHGRGERDR</sequence>
<dbReference type="Pfam" id="PF03413">
    <property type="entry name" value="PepSY"/>
    <property type="match status" value="1"/>
</dbReference>
<comment type="caution">
    <text evidence="3">The sequence shown here is derived from an EMBL/GenBank/DDBJ whole genome shotgun (WGS) entry which is preliminary data.</text>
</comment>
<dbReference type="EMBL" id="JBHTCM010000003">
    <property type="protein sequence ID" value="MFC7331597.1"/>
    <property type="molecule type" value="Genomic_DNA"/>
</dbReference>
<dbReference type="Proteomes" id="UP001596456">
    <property type="component" value="Unassembled WGS sequence"/>
</dbReference>
<dbReference type="RefSeq" id="WP_377355469.1">
    <property type="nucleotide sequence ID" value="NZ_JBHTCM010000003.1"/>
</dbReference>
<reference evidence="4" key="1">
    <citation type="journal article" date="2019" name="Int. J. Syst. Evol. Microbiol.">
        <title>The Global Catalogue of Microorganisms (GCM) 10K type strain sequencing project: providing services to taxonomists for standard genome sequencing and annotation.</title>
        <authorList>
            <consortium name="The Broad Institute Genomics Platform"/>
            <consortium name="The Broad Institute Genome Sequencing Center for Infectious Disease"/>
            <person name="Wu L."/>
            <person name="Ma J."/>
        </authorList>
    </citation>
    <scope>NUCLEOTIDE SEQUENCE [LARGE SCALE GENOMIC DNA]</scope>
    <source>
        <strain evidence="4">CGMCC 1.16275</strain>
    </source>
</reference>
<feature type="chain" id="PRO_5047343778" evidence="1">
    <location>
        <begin position="29"/>
        <end position="125"/>
    </location>
</feature>
<evidence type="ECO:0000313" key="4">
    <source>
        <dbReference type="Proteomes" id="UP001596456"/>
    </source>
</evidence>
<proteinExistence type="predicted"/>
<keyword evidence="1" id="KW-0732">Signal</keyword>
<keyword evidence="4" id="KW-1185">Reference proteome</keyword>
<protein>
    <submittedName>
        <fullName evidence="3">PepSY domain-containing protein</fullName>
    </submittedName>
</protein>
<feature type="domain" description="PepSY" evidence="2">
    <location>
        <begin position="50"/>
        <end position="107"/>
    </location>
</feature>
<evidence type="ECO:0000313" key="3">
    <source>
        <dbReference type="EMBL" id="MFC7331597.1"/>
    </source>
</evidence>
<feature type="signal peptide" evidence="1">
    <location>
        <begin position="1"/>
        <end position="28"/>
    </location>
</feature>
<gene>
    <name evidence="3" type="ORF">ACFQPS_00345</name>
</gene>
<evidence type="ECO:0000259" key="2">
    <source>
        <dbReference type="Pfam" id="PF03413"/>
    </source>
</evidence>
<evidence type="ECO:0000256" key="1">
    <source>
        <dbReference type="SAM" id="SignalP"/>
    </source>
</evidence>
<accession>A0ABW2KNN4</accession>
<dbReference type="Gene3D" id="3.10.450.40">
    <property type="match status" value="1"/>
</dbReference>
<name>A0ABW2KNN4_9PROT</name>
<dbReference type="InterPro" id="IPR025711">
    <property type="entry name" value="PepSY"/>
</dbReference>
<organism evidence="3 4">
    <name type="scientific">Rhodocista pekingensis</name>
    <dbReference type="NCBI Taxonomy" id="201185"/>
    <lineage>
        <taxon>Bacteria</taxon>
        <taxon>Pseudomonadati</taxon>
        <taxon>Pseudomonadota</taxon>
        <taxon>Alphaproteobacteria</taxon>
        <taxon>Rhodospirillales</taxon>
        <taxon>Azospirillaceae</taxon>
        <taxon>Rhodocista</taxon>
    </lineage>
</organism>